<dbReference type="GO" id="GO:0003700">
    <property type="term" value="F:DNA-binding transcription factor activity"/>
    <property type="evidence" value="ECO:0007669"/>
    <property type="project" value="InterPro"/>
</dbReference>
<comment type="subcellular location">
    <subcellularLocation>
        <location evidence="1">Cytoplasm</location>
    </subcellularLocation>
</comment>
<dbReference type="Pfam" id="PF22381">
    <property type="entry name" value="Staph_reg_Sar_Rot"/>
    <property type="match status" value="1"/>
</dbReference>
<dbReference type="SUPFAM" id="SSF46785">
    <property type="entry name" value="Winged helix' DNA-binding domain"/>
    <property type="match status" value="1"/>
</dbReference>
<dbReference type="PANTHER" id="PTHR33164:SF5">
    <property type="entry name" value="ORGANIC HYDROPEROXIDE RESISTANCE TRANSCRIPTIONAL REGULATOR"/>
    <property type="match status" value="1"/>
</dbReference>
<dbReference type="EMBL" id="CP026113">
    <property type="protein sequence ID" value="AUT66063.1"/>
    <property type="molecule type" value="Genomic_DNA"/>
</dbReference>
<keyword evidence="5" id="KW-0804">Transcription</keyword>
<evidence type="ECO:0000313" key="7">
    <source>
        <dbReference type="EMBL" id="AUT66063.1"/>
    </source>
</evidence>
<accession>A0A2I8F2R6</accession>
<evidence type="ECO:0000256" key="5">
    <source>
        <dbReference type="ARBA" id="ARBA00023163"/>
    </source>
</evidence>
<dbReference type="InterPro" id="IPR036390">
    <property type="entry name" value="WH_DNA-bd_sf"/>
</dbReference>
<evidence type="ECO:0000256" key="3">
    <source>
        <dbReference type="ARBA" id="ARBA00023015"/>
    </source>
</evidence>
<evidence type="ECO:0000256" key="1">
    <source>
        <dbReference type="ARBA" id="ARBA00004496"/>
    </source>
</evidence>
<dbReference type="Proteomes" id="UP000243502">
    <property type="component" value="Chromosome 3"/>
</dbReference>
<dbReference type="InterPro" id="IPR036388">
    <property type="entry name" value="WH-like_DNA-bd_sf"/>
</dbReference>
<dbReference type="GO" id="GO:0006950">
    <property type="term" value="P:response to stress"/>
    <property type="evidence" value="ECO:0007669"/>
    <property type="project" value="TreeGrafter"/>
</dbReference>
<dbReference type="KEGG" id="pter:C2L65_32800"/>
<dbReference type="SMART" id="SM00347">
    <property type="entry name" value="HTH_MARR"/>
    <property type="match status" value="1"/>
</dbReference>
<dbReference type="AlphaFoldDB" id="A0A2I8F2R6"/>
<name>A0A2I8F2R6_9BURK</name>
<dbReference type="PROSITE" id="PS50995">
    <property type="entry name" value="HTH_MARR_2"/>
    <property type="match status" value="1"/>
</dbReference>
<organism evidence="7 8">
    <name type="scientific">Paraburkholderia terrae</name>
    <dbReference type="NCBI Taxonomy" id="311230"/>
    <lineage>
        <taxon>Bacteria</taxon>
        <taxon>Pseudomonadati</taxon>
        <taxon>Pseudomonadota</taxon>
        <taxon>Betaproteobacteria</taxon>
        <taxon>Burkholderiales</taxon>
        <taxon>Burkholderiaceae</taxon>
        <taxon>Paraburkholderia</taxon>
    </lineage>
</organism>
<evidence type="ECO:0000259" key="6">
    <source>
        <dbReference type="PROSITE" id="PS50995"/>
    </source>
</evidence>
<dbReference type="OrthoDB" id="9806864at2"/>
<reference evidence="7 8" key="1">
    <citation type="submission" date="2018-01" db="EMBL/GenBank/DDBJ databases">
        <title>Species boundaries and ecological features among Paraburkholderia terrae DSMZ17804T, P. hospita DSMZ17164T and P. caribensis DSMZ13236T.</title>
        <authorList>
            <person name="Pratama A.A."/>
        </authorList>
    </citation>
    <scope>NUCLEOTIDE SEQUENCE [LARGE SCALE GENOMIC DNA]</scope>
    <source>
        <strain evidence="7 8">DSM 17804</strain>
    </source>
</reference>
<keyword evidence="3" id="KW-0805">Transcription regulation</keyword>
<dbReference type="InterPro" id="IPR039422">
    <property type="entry name" value="MarR/SlyA-like"/>
</dbReference>
<evidence type="ECO:0000256" key="2">
    <source>
        <dbReference type="ARBA" id="ARBA00022490"/>
    </source>
</evidence>
<dbReference type="Gene3D" id="1.10.10.10">
    <property type="entry name" value="Winged helix-like DNA-binding domain superfamily/Winged helix DNA-binding domain"/>
    <property type="match status" value="1"/>
</dbReference>
<dbReference type="GO" id="GO:0005737">
    <property type="term" value="C:cytoplasm"/>
    <property type="evidence" value="ECO:0007669"/>
    <property type="project" value="UniProtKB-SubCell"/>
</dbReference>
<dbReference type="RefSeq" id="WP_042306103.1">
    <property type="nucleotide sequence ID" value="NZ_CP026113.1"/>
</dbReference>
<proteinExistence type="predicted"/>
<keyword evidence="2" id="KW-0963">Cytoplasm</keyword>
<dbReference type="InterPro" id="IPR055166">
    <property type="entry name" value="Transc_reg_Sar_Rot_HTH"/>
</dbReference>
<sequence length="157" mass="17721">MKALCHPPEVEARISEFLCFTIYSANLAFGKAYRPILDELGLTYTQYIAIITLWEESPQTVGGLGEKLFLEYNTLTPILKRLETMGYLERHRDDHDQRKVLVSITESGRRLREKGLGMSLAAATGLPPDEFAKVQKAIAMLRDNLALARRLSRLAPD</sequence>
<dbReference type="PANTHER" id="PTHR33164">
    <property type="entry name" value="TRANSCRIPTIONAL REGULATOR, MARR FAMILY"/>
    <property type="match status" value="1"/>
</dbReference>
<dbReference type="InterPro" id="IPR000835">
    <property type="entry name" value="HTH_MarR-typ"/>
</dbReference>
<dbReference type="GO" id="GO:0003677">
    <property type="term" value="F:DNA binding"/>
    <property type="evidence" value="ECO:0007669"/>
    <property type="project" value="UniProtKB-KW"/>
</dbReference>
<feature type="domain" description="HTH marR-type" evidence="6">
    <location>
        <begin position="15"/>
        <end position="143"/>
    </location>
</feature>
<protein>
    <submittedName>
        <fullName evidence="7">MarR family transcriptional regulator</fullName>
    </submittedName>
</protein>
<gene>
    <name evidence="7" type="ORF">C2L65_32800</name>
</gene>
<keyword evidence="4" id="KW-0238">DNA-binding</keyword>
<evidence type="ECO:0000256" key="4">
    <source>
        <dbReference type="ARBA" id="ARBA00023125"/>
    </source>
</evidence>
<evidence type="ECO:0000313" key="8">
    <source>
        <dbReference type="Proteomes" id="UP000243502"/>
    </source>
</evidence>